<gene>
    <name evidence="4" type="ORF">A6K76_05705</name>
</gene>
<dbReference type="Proteomes" id="UP000093482">
    <property type="component" value="Unassembled WGS sequence"/>
</dbReference>
<keyword evidence="5" id="KW-1185">Reference proteome</keyword>
<accession>A0A1C0Z1B3</accession>
<dbReference type="EMBL" id="MATO01000011">
    <property type="protein sequence ID" value="OCS93203.1"/>
    <property type="molecule type" value="Genomic_DNA"/>
</dbReference>
<feature type="domain" description="YfjL-like C-terminal" evidence="2">
    <location>
        <begin position="118"/>
        <end position="224"/>
    </location>
</feature>
<evidence type="ECO:0000313" key="4">
    <source>
        <dbReference type="EMBL" id="OCS93203.1"/>
    </source>
</evidence>
<dbReference type="InterPro" id="IPR056905">
    <property type="entry name" value="YfjL_C"/>
</dbReference>
<reference evidence="4 5" key="1">
    <citation type="submission" date="2016-07" db="EMBL/GenBank/DDBJ databases">
        <title>Caryophanon latum genome sequencing.</title>
        <authorList>
            <person name="Verma A."/>
            <person name="Pal Y."/>
            <person name="Krishnamurthi S."/>
        </authorList>
    </citation>
    <scope>NUCLEOTIDE SEQUENCE [LARGE SCALE GENOMIC DNA]</scope>
    <source>
        <strain evidence="4 5">DSM 14151</strain>
    </source>
</reference>
<organism evidence="4 5">
    <name type="scientific">Caryophanon latum</name>
    <dbReference type="NCBI Taxonomy" id="33977"/>
    <lineage>
        <taxon>Bacteria</taxon>
        <taxon>Bacillati</taxon>
        <taxon>Bacillota</taxon>
        <taxon>Bacilli</taxon>
        <taxon>Bacillales</taxon>
        <taxon>Caryophanaceae</taxon>
        <taxon>Caryophanon</taxon>
    </lineage>
</organism>
<dbReference type="InterPro" id="IPR057359">
    <property type="entry name" value="YfjL_N"/>
</dbReference>
<name>A0A1C0Z1B3_9BACL</name>
<keyword evidence="1" id="KW-0472">Membrane</keyword>
<dbReference type="Pfam" id="PF25425">
    <property type="entry name" value="YfjL_N"/>
    <property type="match status" value="1"/>
</dbReference>
<keyword evidence="1" id="KW-1133">Transmembrane helix</keyword>
<sequence>MKRNLFISLAVIVCMLVLFLYVSFNGNFITKSMAMKKIEEYVMTTYAGSDITKGDASGFNFKDASYYTYYTIDKREYSFSIRGAIVLQERIYTDVDYSALHEAQTAAFTNSGTAWLHEQLKRANVPVESAYYSAYVFKDLADNTAVWKPTLSDELRIVVDIELAYTKQSEEAFLQQATNIQQLLNANGLTYTEAAVYARRDVRSGSDTHSEVAYTTVFTPTTKQLNSIK</sequence>
<dbReference type="OrthoDB" id="2450450at2"/>
<proteinExistence type="predicted"/>
<dbReference type="Pfam" id="PF24911">
    <property type="entry name" value="YfjL_C"/>
    <property type="match status" value="1"/>
</dbReference>
<dbReference type="AlphaFoldDB" id="A0A1C0Z1B3"/>
<comment type="caution">
    <text evidence="4">The sequence shown here is derived from an EMBL/GenBank/DDBJ whole genome shotgun (WGS) entry which is preliminary data.</text>
</comment>
<evidence type="ECO:0000313" key="5">
    <source>
        <dbReference type="Proteomes" id="UP000093482"/>
    </source>
</evidence>
<evidence type="ECO:0000259" key="2">
    <source>
        <dbReference type="Pfam" id="PF24911"/>
    </source>
</evidence>
<feature type="transmembrane region" description="Helical" evidence="1">
    <location>
        <begin position="6"/>
        <end position="28"/>
    </location>
</feature>
<evidence type="ECO:0000256" key="1">
    <source>
        <dbReference type="SAM" id="Phobius"/>
    </source>
</evidence>
<protein>
    <submittedName>
        <fullName evidence="4">Uncharacterized protein</fullName>
    </submittedName>
</protein>
<dbReference type="RefSeq" id="WP_066461864.1">
    <property type="nucleotide sequence ID" value="NZ_MATO01000011.1"/>
</dbReference>
<feature type="domain" description="YfjL-like N-terminal" evidence="3">
    <location>
        <begin position="1"/>
        <end position="92"/>
    </location>
</feature>
<keyword evidence="1" id="KW-0812">Transmembrane</keyword>
<evidence type="ECO:0000259" key="3">
    <source>
        <dbReference type="Pfam" id="PF25425"/>
    </source>
</evidence>